<keyword evidence="3" id="KW-1185">Reference proteome</keyword>
<feature type="transmembrane region" description="Helical" evidence="1">
    <location>
        <begin position="247"/>
        <end position="267"/>
    </location>
</feature>
<dbReference type="RefSeq" id="WP_090748091.1">
    <property type="nucleotide sequence ID" value="NZ_FOBW01000012.1"/>
</dbReference>
<gene>
    <name evidence="2" type="ORF">SAMN05192533_11276</name>
</gene>
<dbReference type="AlphaFoldDB" id="A0A1H8G3G1"/>
<dbReference type="Proteomes" id="UP000198553">
    <property type="component" value="Unassembled WGS sequence"/>
</dbReference>
<feature type="transmembrane region" description="Helical" evidence="1">
    <location>
        <begin position="40"/>
        <end position="58"/>
    </location>
</feature>
<protein>
    <submittedName>
        <fullName evidence="2">Uncharacterized protein</fullName>
    </submittedName>
</protein>
<organism evidence="2 3">
    <name type="scientific">Mesobacillus persicus</name>
    <dbReference type="NCBI Taxonomy" id="930146"/>
    <lineage>
        <taxon>Bacteria</taxon>
        <taxon>Bacillati</taxon>
        <taxon>Bacillota</taxon>
        <taxon>Bacilli</taxon>
        <taxon>Bacillales</taxon>
        <taxon>Bacillaceae</taxon>
        <taxon>Mesobacillus</taxon>
    </lineage>
</organism>
<feature type="transmembrane region" description="Helical" evidence="1">
    <location>
        <begin position="105"/>
        <end position="124"/>
    </location>
</feature>
<keyword evidence="1" id="KW-0812">Transmembrane</keyword>
<evidence type="ECO:0000313" key="2">
    <source>
        <dbReference type="EMBL" id="SEN38536.1"/>
    </source>
</evidence>
<evidence type="ECO:0000256" key="1">
    <source>
        <dbReference type="SAM" id="Phobius"/>
    </source>
</evidence>
<evidence type="ECO:0000313" key="3">
    <source>
        <dbReference type="Proteomes" id="UP000198553"/>
    </source>
</evidence>
<proteinExistence type="predicted"/>
<accession>A0A1H8G3G1</accession>
<feature type="transmembrane region" description="Helical" evidence="1">
    <location>
        <begin position="12"/>
        <end position="28"/>
    </location>
</feature>
<sequence>MISRRKLKKYPYIVLGIVHFAMMGFTFYKKKDRKQLLVLFLSYTGFAYLFEYVVFALLKGYVYKPKFFKVRSLDHVFGSVWSQFFYVPTTALFITAFQLGWKVKLFFSIYFSVVEKLFLYFGIFKNHWWKTRYTFVMIFISFIANDLWSEKLQKNNPYVRFISLFQMIQVTWSNLNFLLTISGKIRYGKAWGRPWKKHFKVAPLVNLLDSLLVAWWLKSGDFLSKLKSFLFMWSLDYFLIKQRRLKVDNYLLLPFFYFVIVFTGHHYQKWIYRPFQRDNSI</sequence>
<name>A0A1H8G3G1_9BACI</name>
<dbReference type="OrthoDB" id="2942986at2"/>
<keyword evidence="1" id="KW-1133">Transmembrane helix</keyword>
<reference evidence="3" key="1">
    <citation type="submission" date="2016-10" db="EMBL/GenBank/DDBJ databases">
        <authorList>
            <person name="Varghese N."/>
            <person name="Submissions S."/>
        </authorList>
    </citation>
    <scope>NUCLEOTIDE SEQUENCE [LARGE SCALE GENOMIC DNA]</scope>
    <source>
        <strain evidence="3">B48,IBRC-M 10115,DSM 25386,CECT 8001</strain>
    </source>
</reference>
<dbReference type="EMBL" id="FOBW01000012">
    <property type="protein sequence ID" value="SEN38536.1"/>
    <property type="molecule type" value="Genomic_DNA"/>
</dbReference>
<keyword evidence="1" id="KW-0472">Membrane</keyword>
<feature type="transmembrane region" description="Helical" evidence="1">
    <location>
        <begin position="79"/>
        <end position="99"/>
    </location>
</feature>